<gene>
    <name evidence="2" type="ORF">SCMC78_00750</name>
</gene>
<protein>
    <submittedName>
        <fullName evidence="2">Uncharacterized protein</fullName>
    </submittedName>
</protein>
<evidence type="ECO:0000313" key="2">
    <source>
        <dbReference type="EMBL" id="BFP50268.1"/>
    </source>
</evidence>
<accession>A0AB33KEK4</accession>
<dbReference type="AlphaFoldDB" id="A0AB33KEK4"/>
<feature type="region of interest" description="Disordered" evidence="1">
    <location>
        <begin position="1"/>
        <end position="37"/>
    </location>
</feature>
<evidence type="ECO:0000256" key="1">
    <source>
        <dbReference type="SAM" id="MobiDB-lite"/>
    </source>
</evidence>
<reference evidence="2" key="1">
    <citation type="submission" date="2024-07" db="EMBL/GenBank/DDBJ databases">
        <title>Complete genome sequences of cellulolytic bacteria, Kitasatospora sp. CMC57 and Streptomyces sp. CMC78, isolated from Japanese agricultural soil.</title>
        <authorList>
            <person name="Hashimoto T."/>
            <person name="Ito M."/>
            <person name="Iwamoto M."/>
            <person name="Fukahori D."/>
            <person name="Shoda T."/>
            <person name="Sakoda M."/>
            <person name="Morohoshi T."/>
            <person name="Mitsuboshi M."/>
            <person name="Nishizawa T."/>
        </authorList>
    </citation>
    <scope>NUCLEOTIDE SEQUENCE</scope>
    <source>
        <strain evidence="2">CMC78</strain>
    </source>
</reference>
<dbReference type="EMBL" id="AP035884">
    <property type="protein sequence ID" value="BFP50268.1"/>
    <property type="molecule type" value="Genomic_DNA"/>
</dbReference>
<dbReference type="KEGG" id="stcm:SCMC78_00750"/>
<sequence>MWPLRRSTAAPWRCPDRQAPPSTEEGGGDGRGGTAPACPLCPVDGVDGVVGMAGVSGVRAWARPPPVARRADARTVDRNRAAL</sequence>
<organism evidence="2">
    <name type="scientific">Streptomyces sp. CMC78</name>
    <dbReference type="NCBI Taxonomy" id="3231512"/>
    <lineage>
        <taxon>Bacteria</taxon>
        <taxon>Bacillati</taxon>
        <taxon>Actinomycetota</taxon>
        <taxon>Actinomycetes</taxon>
        <taxon>Kitasatosporales</taxon>
        <taxon>Streptomycetaceae</taxon>
        <taxon>Streptomyces</taxon>
    </lineage>
</organism>
<proteinExistence type="predicted"/>
<name>A0AB33KEK4_9ACTN</name>